<accession>A0A5C5CCK9</accession>
<evidence type="ECO:0000313" key="2">
    <source>
        <dbReference type="Proteomes" id="UP000313390"/>
    </source>
</evidence>
<dbReference type="AlphaFoldDB" id="A0A5C5CCK9"/>
<name>A0A5C5CCK9_9HYPH</name>
<organism evidence="1 2">
    <name type="scientific">Brucella pecoris</name>
    <dbReference type="NCBI Taxonomy" id="867683"/>
    <lineage>
        <taxon>Bacteria</taxon>
        <taxon>Pseudomonadati</taxon>
        <taxon>Pseudomonadota</taxon>
        <taxon>Alphaproteobacteria</taxon>
        <taxon>Hyphomicrobiales</taxon>
        <taxon>Brucellaceae</taxon>
        <taxon>Brucella/Ochrobactrum group</taxon>
        <taxon>Brucella</taxon>
    </lineage>
</organism>
<dbReference type="Pfam" id="PF09961">
    <property type="entry name" value="DUF2195"/>
    <property type="match status" value="1"/>
</dbReference>
<dbReference type="Proteomes" id="UP000313390">
    <property type="component" value="Unassembled WGS sequence"/>
</dbReference>
<gene>
    <name evidence="1" type="ORF">FIB18_21885</name>
</gene>
<dbReference type="InterPro" id="IPR018696">
    <property type="entry name" value="DUF2195"/>
</dbReference>
<dbReference type="EMBL" id="VEWK01000016">
    <property type="protein sequence ID" value="TNV09069.1"/>
    <property type="molecule type" value="Genomic_DNA"/>
</dbReference>
<dbReference type="RefSeq" id="WP_140022719.1">
    <property type="nucleotide sequence ID" value="NZ_VEWK01000016.1"/>
</dbReference>
<sequence length="162" mass="17493">MRLTTNGSKRKMISVSGQMLPEADEVIRISARRRRSLFRSFVAVFLCAISAGQAASSDAVEIDLQNGLSACADLKPGQVKRQANIVSFDARFNLHRSIGMCGCMSALVNYTASVDINGIRQKLQQGIISLAREGDRTLILASDQNLIAGKDVRVELPCAGPL</sequence>
<protein>
    <submittedName>
        <fullName evidence="1">DUF2195 family protein</fullName>
    </submittedName>
</protein>
<comment type="caution">
    <text evidence="1">The sequence shown here is derived from an EMBL/GenBank/DDBJ whole genome shotgun (WGS) entry which is preliminary data.</text>
</comment>
<proteinExistence type="predicted"/>
<reference evidence="1 2" key="1">
    <citation type="journal article" date="2011" name="Int. J. Syst. Evol. Microbiol.">
        <title>Ochrobactrum pecoris sp. nov., isolated from farm animals.</title>
        <authorList>
            <person name="Kampfer P."/>
            <person name="Huber B."/>
            <person name="Busse H.J."/>
            <person name="Scholz H.C."/>
            <person name="Tomaso H."/>
            <person name="Hotzel H."/>
            <person name="Melzer F."/>
        </authorList>
    </citation>
    <scope>NUCLEOTIDE SEQUENCE [LARGE SCALE GENOMIC DNA]</scope>
    <source>
        <strain evidence="1 2">08RB2639</strain>
    </source>
</reference>
<evidence type="ECO:0000313" key="1">
    <source>
        <dbReference type="EMBL" id="TNV09069.1"/>
    </source>
</evidence>